<keyword evidence="5" id="KW-0539">Nucleus</keyword>
<organism evidence="6 7">
    <name type="scientific">Stylosanthes scabra</name>
    <dbReference type="NCBI Taxonomy" id="79078"/>
    <lineage>
        <taxon>Eukaryota</taxon>
        <taxon>Viridiplantae</taxon>
        <taxon>Streptophyta</taxon>
        <taxon>Embryophyta</taxon>
        <taxon>Tracheophyta</taxon>
        <taxon>Spermatophyta</taxon>
        <taxon>Magnoliopsida</taxon>
        <taxon>eudicotyledons</taxon>
        <taxon>Gunneridae</taxon>
        <taxon>Pentapetalae</taxon>
        <taxon>rosids</taxon>
        <taxon>fabids</taxon>
        <taxon>Fabales</taxon>
        <taxon>Fabaceae</taxon>
        <taxon>Papilionoideae</taxon>
        <taxon>50 kb inversion clade</taxon>
        <taxon>dalbergioids sensu lato</taxon>
        <taxon>Dalbergieae</taxon>
        <taxon>Pterocarpus clade</taxon>
        <taxon>Stylosanthes</taxon>
    </lineage>
</organism>
<gene>
    <name evidence="6" type="ORF">PIB30_105281</name>
</gene>
<dbReference type="InterPro" id="IPR006939">
    <property type="entry name" value="SNF5"/>
</dbReference>
<dbReference type="PANTHER" id="PTHR10019">
    <property type="entry name" value="SNF5"/>
    <property type="match status" value="1"/>
</dbReference>
<feature type="non-terminal residue" evidence="6">
    <location>
        <position position="1"/>
    </location>
</feature>
<name>A0ABU6W0C6_9FABA</name>
<evidence type="ECO:0000256" key="3">
    <source>
        <dbReference type="ARBA" id="ARBA00023015"/>
    </source>
</evidence>
<sequence length="135" mass="15361">PTSKNLVPIRLDIEIDSQRYKDAFTWNPSDLDSEVILFAKRTIKDLKLHPAFVTQIGGGSSSEWLRLRRELHLPSSLSRLSLSSCLSLSFTSLPLHDDGAMALLPFCRRRHLSLLPLFYLSSLLEPTSLKQRKRS</sequence>
<evidence type="ECO:0000256" key="1">
    <source>
        <dbReference type="ARBA" id="ARBA00004123"/>
    </source>
</evidence>
<dbReference type="Pfam" id="PF04855">
    <property type="entry name" value="SNF5"/>
    <property type="match status" value="1"/>
</dbReference>
<keyword evidence="7" id="KW-1185">Reference proteome</keyword>
<comment type="subcellular location">
    <subcellularLocation>
        <location evidence="1">Nucleus</location>
    </subcellularLocation>
</comment>
<keyword evidence="4" id="KW-0804">Transcription</keyword>
<evidence type="ECO:0000256" key="4">
    <source>
        <dbReference type="ARBA" id="ARBA00023163"/>
    </source>
</evidence>
<dbReference type="EMBL" id="JASCZI010154857">
    <property type="protein sequence ID" value="MED6178196.1"/>
    <property type="molecule type" value="Genomic_DNA"/>
</dbReference>
<reference evidence="6 7" key="1">
    <citation type="journal article" date="2023" name="Plants (Basel)">
        <title>Bridging the Gap: Combining Genomics and Transcriptomics Approaches to Understand Stylosanthes scabra, an Orphan Legume from the Brazilian Caatinga.</title>
        <authorList>
            <person name="Ferreira-Neto J.R.C."/>
            <person name="da Silva M.D."/>
            <person name="Binneck E."/>
            <person name="de Melo N.F."/>
            <person name="da Silva R.H."/>
            <person name="de Melo A.L.T.M."/>
            <person name="Pandolfi V."/>
            <person name="Bustamante F.O."/>
            <person name="Brasileiro-Vidal A.C."/>
            <person name="Benko-Iseppon A.M."/>
        </authorList>
    </citation>
    <scope>NUCLEOTIDE SEQUENCE [LARGE SCALE GENOMIC DNA]</scope>
    <source>
        <tissue evidence="6">Leaves</tissue>
    </source>
</reference>
<evidence type="ECO:0000256" key="5">
    <source>
        <dbReference type="ARBA" id="ARBA00023242"/>
    </source>
</evidence>
<comment type="similarity">
    <text evidence="2">Belongs to the SNF5 family.</text>
</comment>
<evidence type="ECO:0000313" key="7">
    <source>
        <dbReference type="Proteomes" id="UP001341840"/>
    </source>
</evidence>
<accession>A0ABU6W0C6</accession>
<protein>
    <submittedName>
        <fullName evidence="6">Uncharacterized protein</fullName>
    </submittedName>
</protein>
<comment type="caution">
    <text evidence="6">The sequence shown here is derived from an EMBL/GenBank/DDBJ whole genome shotgun (WGS) entry which is preliminary data.</text>
</comment>
<dbReference type="Proteomes" id="UP001341840">
    <property type="component" value="Unassembled WGS sequence"/>
</dbReference>
<evidence type="ECO:0000256" key="2">
    <source>
        <dbReference type="ARBA" id="ARBA00010239"/>
    </source>
</evidence>
<keyword evidence="3" id="KW-0805">Transcription regulation</keyword>
<evidence type="ECO:0000313" key="6">
    <source>
        <dbReference type="EMBL" id="MED6178196.1"/>
    </source>
</evidence>
<proteinExistence type="inferred from homology"/>